<evidence type="ECO:0000256" key="2">
    <source>
        <dbReference type="PROSITE-ProRule" id="PRU00117"/>
    </source>
</evidence>
<dbReference type="Gene3D" id="3.40.50.300">
    <property type="entry name" value="P-loop containing nucleotide triphosphate hydrolases"/>
    <property type="match status" value="1"/>
</dbReference>
<dbReference type="InterPro" id="IPR052041">
    <property type="entry name" value="Nucleic_acid_metab_PIN/TRAM"/>
</dbReference>
<evidence type="ECO:0000256" key="1">
    <source>
        <dbReference type="ARBA" id="ARBA00046345"/>
    </source>
</evidence>
<dbReference type="SMART" id="SM00670">
    <property type="entry name" value="PINc"/>
    <property type="match status" value="1"/>
</dbReference>
<name>C6A4B1_THESM</name>
<evidence type="ECO:0000313" key="4">
    <source>
        <dbReference type="EMBL" id="ACS90456.1"/>
    </source>
</evidence>
<dbReference type="GO" id="GO:0003723">
    <property type="term" value="F:RNA binding"/>
    <property type="evidence" value="ECO:0007669"/>
    <property type="project" value="UniProtKB-UniRule"/>
</dbReference>
<dbReference type="InterPro" id="IPR002716">
    <property type="entry name" value="PIN_dom"/>
</dbReference>
<comment type="similarity">
    <text evidence="1">In the N-terminal section; belongs to the PINc/VapC protein family.</text>
</comment>
<dbReference type="Proteomes" id="UP000009079">
    <property type="component" value="Chromosome"/>
</dbReference>
<dbReference type="Pfam" id="PF01850">
    <property type="entry name" value="PIN"/>
    <property type="match status" value="1"/>
</dbReference>
<protein>
    <submittedName>
        <fullName evidence="4">Predicted ATPase, AAA superfamily, containing PIN and KH nucleic acid-binding domains</fullName>
    </submittedName>
</protein>
<dbReference type="PANTHER" id="PTHR11603:SF147">
    <property type="entry name" value="MEMBRANE PROTEIN"/>
    <property type="match status" value="1"/>
</dbReference>
<dbReference type="PANTHER" id="PTHR11603">
    <property type="entry name" value="AAA FAMILY ATPASE"/>
    <property type="match status" value="1"/>
</dbReference>
<dbReference type="SUPFAM" id="SSF54814">
    <property type="entry name" value="Prokaryotic type KH domain (KH-domain type II)"/>
    <property type="match status" value="1"/>
</dbReference>
<proteinExistence type="inferred from homology"/>
<dbReference type="Gene3D" id="3.40.50.1010">
    <property type="entry name" value="5'-nuclease"/>
    <property type="match status" value="1"/>
</dbReference>
<accession>C6A4B1</accession>
<dbReference type="STRING" id="604354.TSIB_1405"/>
<dbReference type="HOGENOM" id="CLU_023387_0_0_2"/>
<dbReference type="KEGG" id="tsi:TSIB_1405"/>
<dbReference type="SUPFAM" id="SSF88723">
    <property type="entry name" value="PIN domain-like"/>
    <property type="match status" value="1"/>
</dbReference>
<dbReference type="InterPro" id="IPR027417">
    <property type="entry name" value="P-loop_NTPase"/>
</dbReference>
<keyword evidence="5" id="KW-1185">Reference proteome</keyword>
<evidence type="ECO:0000313" key="5">
    <source>
        <dbReference type="Proteomes" id="UP000009079"/>
    </source>
</evidence>
<dbReference type="SUPFAM" id="SSF52540">
    <property type="entry name" value="P-loop containing nucleoside triphosphate hydrolases"/>
    <property type="match status" value="1"/>
</dbReference>
<keyword evidence="2" id="KW-0694">RNA-binding</keyword>
<dbReference type="InterPro" id="IPR029060">
    <property type="entry name" value="PIN-like_dom_sf"/>
</dbReference>
<feature type="domain" description="PIN" evidence="3">
    <location>
        <begin position="5"/>
        <end position="118"/>
    </location>
</feature>
<gene>
    <name evidence="4" type="ordered locus">TSIB_1405</name>
</gene>
<dbReference type="EMBL" id="CP001463">
    <property type="protein sequence ID" value="ACS90456.1"/>
    <property type="molecule type" value="Genomic_DNA"/>
</dbReference>
<dbReference type="NCBIfam" id="NF010335">
    <property type="entry name" value="PRK13764.1"/>
    <property type="match status" value="1"/>
</dbReference>
<dbReference type="CDD" id="cd09878">
    <property type="entry name" value="PIN_VapC_VirB11L-ATPase-like"/>
    <property type="match status" value="1"/>
</dbReference>
<dbReference type="PROSITE" id="PS50084">
    <property type="entry name" value="KH_TYPE_1"/>
    <property type="match status" value="1"/>
</dbReference>
<evidence type="ECO:0000259" key="3">
    <source>
        <dbReference type="SMART" id="SM00670"/>
    </source>
</evidence>
<dbReference type="eggNOG" id="arCOG04116">
    <property type="taxonomic scope" value="Archaea"/>
</dbReference>
<organism evidence="4 5">
    <name type="scientific">Thermococcus sibiricus (strain DSM 12597 / MM 739)</name>
    <dbReference type="NCBI Taxonomy" id="604354"/>
    <lineage>
        <taxon>Archaea</taxon>
        <taxon>Methanobacteriati</taxon>
        <taxon>Methanobacteriota</taxon>
        <taxon>Thermococci</taxon>
        <taxon>Thermococcales</taxon>
        <taxon>Thermococcaceae</taxon>
        <taxon>Thermococcus</taxon>
    </lineage>
</organism>
<dbReference type="InterPro" id="IPR009019">
    <property type="entry name" value="KH_sf_prok-type"/>
</dbReference>
<dbReference type="AlphaFoldDB" id="C6A4B1"/>
<sequence>MRKMKVFVVDTSVIVDGRLTQYLDGINEKVKVVIPEAVVAEIEHQANEGKAIGHTGLEELKKLRNLAENERILLEFYGERPDLWQIRRAKSGEIDHIIREVARELNATLITGDQVQRDVAIAKGVEVIYLEAKKEIKHRLEDFFDEYTMSVHLKGGIMPLAKKGKPGQWRLVPIRDEALVDEELEKIADDIVERARRDPESFIELDEPGATVVQLRNYRIVIAKPPFADRIEITAVRPITKLSIEDYDLPEKLLERLTDKAEGIIIAGAPGEGKTTFAQALAEYYASTGKIVKTMEKPRDLQVSEEITQYTALGGRMEKTGDVLLLVRPDYTIFDEMRKTSDFKIYADLRLAGVGMVGVVHATKPIDAVQRFIGRVELGMIPQIVDTVIFIKAGNVDKVLTLEYKVKVPTGMTEEDLARPVIEVRDFMTDELEYEIYTYGEEISVVPVKKKEKPPAMKLAEKRLKQEIKKFLPDVYAEVELASPHKAIIYADEFDIPTIIGKKGKRITEIEKKLGISIDVRSFDEKMAEMPTERISVQIEEKKKQIVLTVSPDFAKKPLKFFADEQYIFTATPSRKGLVKVNKNTPIGRELKRVLEAGIEIWASP</sequence>
<reference evidence="4 5" key="1">
    <citation type="journal article" date="2009" name="Appl. Environ. Microbiol.">
        <title>Metabolic versatility and indigenous origin of the archaeon Thermococcus sibiricus, isolated from a siberian oil reservoir, as revealed by genome analysis.</title>
        <authorList>
            <person name="Mardanov A.V."/>
            <person name="Ravin N.V."/>
            <person name="Svetlitchnyi V.A."/>
            <person name="Beletsky A.V."/>
            <person name="Miroshnichenko M.L."/>
            <person name="Bonch-Osmolovskaya E.A."/>
            <person name="Skryabin K.G."/>
        </authorList>
    </citation>
    <scope>NUCLEOTIDE SEQUENCE [LARGE SCALE GENOMIC DNA]</scope>
    <source>
        <strain evidence="5">DSM 12597 / MM 739</strain>
    </source>
</reference>